<keyword evidence="2" id="KW-1185">Reference proteome</keyword>
<proteinExistence type="predicted"/>
<organism evidence="1 2">
    <name type="scientific">Periplaneta americana</name>
    <name type="common">American cockroach</name>
    <name type="synonym">Blatta americana</name>
    <dbReference type="NCBI Taxonomy" id="6978"/>
    <lineage>
        <taxon>Eukaryota</taxon>
        <taxon>Metazoa</taxon>
        <taxon>Ecdysozoa</taxon>
        <taxon>Arthropoda</taxon>
        <taxon>Hexapoda</taxon>
        <taxon>Insecta</taxon>
        <taxon>Pterygota</taxon>
        <taxon>Neoptera</taxon>
        <taxon>Polyneoptera</taxon>
        <taxon>Dictyoptera</taxon>
        <taxon>Blattodea</taxon>
        <taxon>Blattoidea</taxon>
        <taxon>Blattidae</taxon>
        <taxon>Blattinae</taxon>
        <taxon>Periplaneta</taxon>
    </lineage>
</organism>
<gene>
    <name evidence="1" type="ORF">ANN_03457</name>
</gene>
<dbReference type="Proteomes" id="UP001148838">
    <property type="component" value="Unassembled WGS sequence"/>
</dbReference>
<name>A0ABQ8U083_PERAM</name>
<sequence>MPSTWPGVEPAIEGPHRRPALYQLANQVDSPLYILIIAHNRIRVLRSVSVSQVAEKSVDVKPTYCFQGWGNMIIFADIAYKTYTQIMNTLKFRFVGVGKAGTNELETGTAEESADLPIPPEECNNGLKKIHSRWSRELVCFNASLIRSKRITDRRCMGPVPTQGATIGSEIPLRKSYNGWGAHGANHTIPPFWLDDRPPLFGHVAMKPAAGLSILALRGL</sequence>
<accession>A0ABQ8U083</accession>
<reference evidence="1 2" key="1">
    <citation type="journal article" date="2022" name="Allergy">
        <title>Genome assembly and annotation of Periplaneta americana reveal a comprehensive cockroach allergen profile.</title>
        <authorList>
            <person name="Wang L."/>
            <person name="Xiong Q."/>
            <person name="Saelim N."/>
            <person name="Wang L."/>
            <person name="Nong W."/>
            <person name="Wan A.T."/>
            <person name="Shi M."/>
            <person name="Liu X."/>
            <person name="Cao Q."/>
            <person name="Hui J.H.L."/>
            <person name="Sookrung N."/>
            <person name="Leung T.F."/>
            <person name="Tungtrongchitr A."/>
            <person name="Tsui S.K.W."/>
        </authorList>
    </citation>
    <scope>NUCLEOTIDE SEQUENCE [LARGE SCALE GENOMIC DNA]</scope>
    <source>
        <strain evidence="1">PWHHKU_190912</strain>
    </source>
</reference>
<comment type="caution">
    <text evidence="1">The sequence shown here is derived from an EMBL/GenBank/DDBJ whole genome shotgun (WGS) entry which is preliminary data.</text>
</comment>
<dbReference type="EMBL" id="JAJSOF020000001">
    <property type="protein sequence ID" value="KAJ4451973.1"/>
    <property type="molecule type" value="Genomic_DNA"/>
</dbReference>
<evidence type="ECO:0000313" key="1">
    <source>
        <dbReference type="EMBL" id="KAJ4451973.1"/>
    </source>
</evidence>
<protein>
    <submittedName>
        <fullName evidence="1">Uncharacterized protein</fullName>
    </submittedName>
</protein>
<evidence type="ECO:0000313" key="2">
    <source>
        <dbReference type="Proteomes" id="UP001148838"/>
    </source>
</evidence>